<dbReference type="PROSITE" id="PS00211">
    <property type="entry name" value="ABC_TRANSPORTER_1"/>
    <property type="match status" value="1"/>
</dbReference>
<dbReference type="AlphaFoldDB" id="A0A645A282"/>
<dbReference type="EMBL" id="VSSQ01011625">
    <property type="protein sequence ID" value="MPM47295.1"/>
    <property type="molecule type" value="Genomic_DNA"/>
</dbReference>
<reference evidence="6" key="1">
    <citation type="submission" date="2019-08" db="EMBL/GenBank/DDBJ databases">
        <authorList>
            <person name="Kucharzyk K."/>
            <person name="Murdoch R.W."/>
            <person name="Higgins S."/>
            <person name="Loffler F."/>
        </authorList>
    </citation>
    <scope>NUCLEOTIDE SEQUENCE</scope>
</reference>
<comment type="caution">
    <text evidence="6">The sequence shown here is derived from an EMBL/GenBank/DDBJ whole genome shotgun (WGS) entry which is preliminary data.</text>
</comment>
<evidence type="ECO:0000313" key="6">
    <source>
        <dbReference type="EMBL" id="MPM47295.1"/>
    </source>
</evidence>
<dbReference type="Pfam" id="PF00005">
    <property type="entry name" value="ABC_tran"/>
    <property type="match status" value="1"/>
</dbReference>
<dbReference type="InterPro" id="IPR017871">
    <property type="entry name" value="ABC_transporter-like_CS"/>
</dbReference>
<proteinExistence type="inferred from homology"/>
<dbReference type="PROSITE" id="PS50893">
    <property type="entry name" value="ABC_TRANSPORTER_2"/>
    <property type="match status" value="1"/>
</dbReference>
<protein>
    <submittedName>
        <fullName evidence="6">Zinc import ATP-binding protein ZnuC</fullName>
        <ecNumber evidence="6">3.6.3.-</ecNumber>
    </submittedName>
</protein>
<dbReference type="EC" id="3.6.3.-" evidence="6"/>
<dbReference type="InterPro" id="IPR003593">
    <property type="entry name" value="AAA+_ATPase"/>
</dbReference>
<evidence type="ECO:0000256" key="3">
    <source>
        <dbReference type="ARBA" id="ARBA00022741"/>
    </source>
</evidence>
<dbReference type="PANTHER" id="PTHR42734:SF17">
    <property type="entry name" value="METAL TRANSPORT SYSTEM ATP-BINDING PROTEIN TM_0124-RELATED"/>
    <property type="match status" value="1"/>
</dbReference>
<keyword evidence="4 6" id="KW-0067">ATP-binding</keyword>
<name>A0A645A282_9ZZZZ</name>
<keyword evidence="6" id="KW-0378">Hydrolase</keyword>
<dbReference type="GO" id="GO:0016887">
    <property type="term" value="F:ATP hydrolysis activity"/>
    <property type="evidence" value="ECO:0007669"/>
    <property type="project" value="InterPro"/>
</dbReference>
<sequence length="239" mass="25630">MALLTIENASLGYDGAVVAQGLSFTVHQGDYLCIVGENGSGKSTLVRALLGLHPLLSGTVSRGEDLKAGEIGYLPQQTQAQKDFPASVEEIVLSGCLNRCGLRPFYSGQERRLARQNMERLGISQLARACYRELSGGQQQRVLLARALCAARSLLLLDEPSAGLDPMVSAQMYALIEEINRRDGITVLMVSHDLACAVKYASHILHLRHGQAFFGPVEEYRQSAVGRAFLAGSGGAGDA</sequence>
<dbReference type="GO" id="GO:0005524">
    <property type="term" value="F:ATP binding"/>
    <property type="evidence" value="ECO:0007669"/>
    <property type="project" value="UniProtKB-KW"/>
</dbReference>
<dbReference type="SUPFAM" id="SSF52540">
    <property type="entry name" value="P-loop containing nucleoside triphosphate hydrolases"/>
    <property type="match status" value="1"/>
</dbReference>
<dbReference type="PANTHER" id="PTHR42734">
    <property type="entry name" value="METAL TRANSPORT SYSTEM ATP-BINDING PROTEIN TM_0124-RELATED"/>
    <property type="match status" value="1"/>
</dbReference>
<evidence type="ECO:0000256" key="4">
    <source>
        <dbReference type="ARBA" id="ARBA00022840"/>
    </source>
</evidence>
<evidence type="ECO:0000259" key="5">
    <source>
        <dbReference type="PROSITE" id="PS50893"/>
    </source>
</evidence>
<accession>A0A645A282</accession>
<keyword evidence="3" id="KW-0547">Nucleotide-binding</keyword>
<evidence type="ECO:0000256" key="1">
    <source>
        <dbReference type="ARBA" id="ARBA00005417"/>
    </source>
</evidence>
<dbReference type="CDD" id="cd03235">
    <property type="entry name" value="ABC_Metallic_Cations"/>
    <property type="match status" value="1"/>
</dbReference>
<dbReference type="InterPro" id="IPR003439">
    <property type="entry name" value="ABC_transporter-like_ATP-bd"/>
</dbReference>
<gene>
    <name evidence="6" type="primary">znuC_18</name>
    <name evidence="6" type="ORF">SDC9_94003</name>
</gene>
<comment type="similarity">
    <text evidence="1">Belongs to the ABC transporter superfamily.</text>
</comment>
<evidence type="ECO:0000256" key="2">
    <source>
        <dbReference type="ARBA" id="ARBA00022448"/>
    </source>
</evidence>
<dbReference type="Gene3D" id="3.40.50.300">
    <property type="entry name" value="P-loop containing nucleotide triphosphate hydrolases"/>
    <property type="match status" value="1"/>
</dbReference>
<dbReference type="InterPro" id="IPR050153">
    <property type="entry name" value="Metal_Ion_Import_ABC"/>
</dbReference>
<dbReference type="SMART" id="SM00382">
    <property type="entry name" value="AAA"/>
    <property type="match status" value="1"/>
</dbReference>
<keyword evidence="2" id="KW-0813">Transport</keyword>
<dbReference type="InterPro" id="IPR027417">
    <property type="entry name" value="P-loop_NTPase"/>
</dbReference>
<feature type="domain" description="ABC transporter" evidence="5">
    <location>
        <begin position="4"/>
        <end position="234"/>
    </location>
</feature>
<organism evidence="6">
    <name type="scientific">bioreactor metagenome</name>
    <dbReference type="NCBI Taxonomy" id="1076179"/>
    <lineage>
        <taxon>unclassified sequences</taxon>
        <taxon>metagenomes</taxon>
        <taxon>ecological metagenomes</taxon>
    </lineage>
</organism>